<dbReference type="InterPro" id="IPR043777">
    <property type="entry name" value="DUF5719"/>
</dbReference>
<evidence type="ECO:0000313" key="1">
    <source>
        <dbReference type="EMBL" id="TXL57335.1"/>
    </source>
</evidence>
<dbReference type="RefSeq" id="WP_147687603.1">
    <property type="nucleotide sequence ID" value="NZ_VDUX01000008.1"/>
</dbReference>
<dbReference type="Proteomes" id="UP000321571">
    <property type="component" value="Unassembled WGS sequence"/>
</dbReference>
<keyword evidence="2" id="KW-1185">Reference proteome</keyword>
<sequence>MNSMGSRVLRTDRPDLAARLRNLAPPVVGAGLLVLAAVVPAGGDDSRPPVPVTVQESSYACPAGQDITVAAGQVERGTGATAQALPGKTPVTALADAGAWRTTQATGSGVIVRQKGRASGAVGFYAGTASKKHGGGLAVGSCPATFEEGWFLGLGSGAEHESTLVLTNLSESPAVADLTFWGPRGPVDAIDADGIVVDPFTTKRVKLADLAAGEPELAVHVVRRRGSLSVVADDESTAVFKGTEPVSSSLAPSRSQVVPGLPGDADGRTLLLLNPGEQSARVGVRVIGPKSTFTPQGLATVKVGPGRLKAVEVPRSAGSGRIALRLTSDHPVAASVRIAPDTKDRAYAEAVAPLEGTAVVPVELGDDLKAPELVLTAPRRAGSAHLVAYDARMRRLAEHDVTIAAGTTQHVALAKELKAKGIAYVLLTVRGTVLGAATYTDGHRVSSLVLAPAPVTVLGPQVR</sequence>
<evidence type="ECO:0008006" key="3">
    <source>
        <dbReference type="Google" id="ProtNLM"/>
    </source>
</evidence>
<comment type="caution">
    <text evidence="1">The sequence shown here is derived from an EMBL/GenBank/DDBJ whole genome shotgun (WGS) entry which is preliminary data.</text>
</comment>
<reference evidence="1 2" key="1">
    <citation type="submission" date="2019-06" db="EMBL/GenBank/DDBJ databases">
        <title>Aeromicrobium sp. nov., isolated from a maize field.</title>
        <authorList>
            <person name="Lin S.-Y."/>
            <person name="Tsai C.-F."/>
            <person name="Young C.-C."/>
        </authorList>
    </citation>
    <scope>NUCLEOTIDE SEQUENCE [LARGE SCALE GENOMIC DNA]</scope>
    <source>
        <strain evidence="1 2">CC-CFT486</strain>
    </source>
</reference>
<gene>
    <name evidence="1" type="ORF">FHP06_14965</name>
</gene>
<name>A0A5C8NEQ7_9ACTN</name>
<organism evidence="1 2">
    <name type="scientific">Aeromicrobium terrae</name>
    <dbReference type="NCBI Taxonomy" id="2498846"/>
    <lineage>
        <taxon>Bacteria</taxon>
        <taxon>Bacillati</taxon>
        <taxon>Actinomycetota</taxon>
        <taxon>Actinomycetes</taxon>
        <taxon>Propionibacteriales</taxon>
        <taxon>Nocardioidaceae</taxon>
        <taxon>Aeromicrobium</taxon>
    </lineage>
</organism>
<dbReference type="AlphaFoldDB" id="A0A5C8NEQ7"/>
<proteinExistence type="predicted"/>
<dbReference type="Pfam" id="PF18986">
    <property type="entry name" value="DUF5719"/>
    <property type="match status" value="1"/>
</dbReference>
<dbReference type="OrthoDB" id="3729011at2"/>
<evidence type="ECO:0000313" key="2">
    <source>
        <dbReference type="Proteomes" id="UP000321571"/>
    </source>
</evidence>
<dbReference type="EMBL" id="VDUX01000008">
    <property type="protein sequence ID" value="TXL57335.1"/>
    <property type="molecule type" value="Genomic_DNA"/>
</dbReference>
<accession>A0A5C8NEQ7</accession>
<protein>
    <recommendedName>
        <fullName evidence="3">Secreted protein</fullName>
    </recommendedName>
</protein>